<feature type="binding site" description="proximal binding residue" evidence="4">
    <location>
        <position position="367"/>
    </location>
    <ligand>
        <name>heme b</name>
        <dbReference type="ChEBI" id="CHEBI:60344"/>
    </ligand>
    <ligandPart>
        <name>Fe</name>
        <dbReference type="ChEBI" id="CHEBI:18248"/>
    </ligandPart>
</feature>
<dbReference type="PROSITE" id="PS00876">
    <property type="entry name" value="IDO_1"/>
    <property type="match status" value="1"/>
</dbReference>
<dbReference type="PANTHER" id="PTHR28657:SF10">
    <property type="entry name" value="INDOLEAMINE 2,3-DIOXYGENASE"/>
    <property type="match status" value="1"/>
</dbReference>
<reference evidence="5" key="1">
    <citation type="submission" date="2023-06" db="EMBL/GenBank/DDBJ databases">
        <title>Genome-scale phylogeny and comparative genomics of the fungal order Sordariales.</title>
        <authorList>
            <consortium name="Lawrence Berkeley National Laboratory"/>
            <person name="Hensen N."/>
            <person name="Bonometti L."/>
            <person name="Westerberg I."/>
            <person name="Brannstrom I.O."/>
            <person name="Guillou S."/>
            <person name="Cros-Aarteil S."/>
            <person name="Calhoun S."/>
            <person name="Haridas S."/>
            <person name="Kuo A."/>
            <person name="Mondo S."/>
            <person name="Pangilinan J."/>
            <person name="Riley R."/>
            <person name="Labutti K."/>
            <person name="Andreopoulos B."/>
            <person name="Lipzen A."/>
            <person name="Chen C."/>
            <person name="Yanf M."/>
            <person name="Daum C."/>
            <person name="Ng V."/>
            <person name="Clum A."/>
            <person name="Steindorff A."/>
            <person name="Ohm R."/>
            <person name="Martin F."/>
            <person name="Silar P."/>
            <person name="Natvig D."/>
            <person name="Lalanne C."/>
            <person name="Gautier V."/>
            <person name="Ament-Velasquez S.L."/>
            <person name="Kruys A."/>
            <person name="Hutchinson M.I."/>
            <person name="Powell A.J."/>
            <person name="Barry K."/>
            <person name="Miller A.N."/>
            <person name="Grigoriev I.V."/>
            <person name="Debuchy R."/>
            <person name="Gladieux P."/>
            <person name="Thoren M.H."/>
            <person name="Johannesson H."/>
        </authorList>
    </citation>
    <scope>NUCLEOTIDE SEQUENCE</scope>
    <source>
        <strain evidence="5">SMH4607-1</strain>
    </source>
</reference>
<protein>
    <submittedName>
        <fullName evidence="5">Indoleamine 2,3-dioxygenase</fullName>
    </submittedName>
</protein>
<dbReference type="GO" id="GO:0033754">
    <property type="term" value="F:indoleamine 2,3-dioxygenase activity"/>
    <property type="evidence" value="ECO:0007669"/>
    <property type="project" value="TreeGrafter"/>
</dbReference>
<comment type="caution">
    <text evidence="5">The sequence shown here is derived from an EMBL/GenBank/DDBJ whole genome shotgun (WGS) entry which is preliminary data.</text>
</comment>
<dbReference type="Gene3D" id="1.20.58.480">
    <property type="match status" value="1"/>
</dbReference>
<evidence type="ECO:0000313" key="5">
    <source>
        <dbReference type="EMBL" id="KAK0704505.1"/>
    </source>
</evidence>
<evidence type="ECO:0000313" key="6">
    <source>
        <dbReference type="Proteomes" id="UP001172102"/>
    </source>
</evidence>
<dbReference type="GO" id="GO:0005737">
    <property type="term" value="C:cytoplasm"/>
    <property type="evidence" value="ECO:0007669"/>
    <property type="project" value="TreeGrafter"/>
</dbReference>
<dbReference type="Proteomes" id="UP001172102">
    <property type="component" value="Unassembled WGS sequence"/>
</dbReference>
<dbReference type="GO" id="GO:0019441">
    <property type="term" value="P:L-tryptophan catabolic process to kynurenine"/>
    <property type="evidence" value="ECO:0007669"/>
    <property type="project" value="InterPro"/>
</dbReference>
<keyword evidence="2 4" id="KW-0479">Metal-binding</keyword>
<dbReference type="SUPFAM" id="SSF140959">
    <property type="entry name" value="Indolic compounds 2,3-dioxygenase-like"/>
    <property type="match status" value="1"/>
</dbReference>
<dbReference type="EMBL" id="JAUKUA010000007">
    <property type="protein sequence ID" value="KAK0704505.1"/>
    <property type="molecule type" value="Genomic_DNA"/>
</dbReference>
<evidence type="ECO:0000256" key="3">
    <source>
        <dbReference type="ARBA" id="ARBA00023004"/>
    </source>
</evidence>
<name>A0AA39ZVU7_9PEZI</name>
<dbReference type="PANTHER" id="PTHR28657">
    <property type="entry name" value="INDOLEAMINE 2,3-DIOXYGENASE"/>
    <property type="match status" value="1"/>
</dbReference>
<accession>A0AA39ZVU7</accession>
<dbReference type="GO" id="GO:0020037">
    <property type="term" value="F:heme binding"/>
    <property type="evidence" value="ECO:0007669"/>
    <property type="project" value="InterPro"/>
</dbReference>
<proteinExistence type="inferred from homology"/>
<keyword evidence="3 4" id="KW-0408">Iron</keyword>
<evidence type="ECO:0000256" key="4">
    <source>
        <dbReference type="PIRSR" id="PIRSR600898-1"/>
    </source>
</evidence>
<dbReference type="GO" id="GO:0034354">
    <property type="term" value="P:'de novo' NAD+ biosynthetic process from L-tryptophan"/>
    <property type="evidence" value="ECO:0007669"/>
    <property type="project" value="TreeGrafter"/>
</dbReference>
<dbReference type="InterPro" id="IPR000898">
    <property type="entry name" value="Indolamine_dOase"/>
</dbReference>
<sequence>MSPFEALPATRKSISLDNIQGLLEEFGVSSNGFLPEHLPLDILPDQYYTPWEDLMQSLNNHLDAGTFRKHADQLPILTLHYLSTEQEQRRAYVILAFLAHAYIWGGDKVSETLPPPITIPFLQISHHLTLPPVATYAALNLWNFRTTDPTDLTNLSAIHALHTLTGTRDESWFYAVSIAIEARGARTIPVLLLALRAAEARDFPAVTAALRVLAGCIASLGDLLERMDERCDPGLFYHRIRPFLAGSRNMAAAGLPRGVFYDCGGGRGEWWQLRGGSNGQSSLLQFFDVVLGVEHAVAGGGVSFHQEVRGYMPDEHRRFLEYIAEAFPWGLRKVVAEGGGDGDGERLACREAYRAATDALAALRGKHLQMVTRYIIIPSRQPFCAGGAVNLATASSRVGEDAGSQGHEVKAGQSQLTGTGGTALLPFLKQSRDETAKAGAI</sequence>
<evidence type="ECO:0000256" key="2">
    <source>
        <dbReference type="ARBA" id="ARBA00022723"/>
    </source>
</evidence>
<organism evidence="5 6">
    <name type="scientific">Lasiosphaeris hirsuta</name>
    <dbReference type="NCBI Taxonomy" id="260670"/>
    <lineage>
        <taxon>Eukaryota</taxon>
        <taxon>Fungi</taxon>
        <taxon>Dikarya</taxon>
        <taxon>Ascomycota</taxon>
        <taxon>Pezizomycotina</taxon>
        <taxon>Sordariomycetes</taxon>
        <taxon>Sordariomycetidae</taxon>
        <taxon>Sordariales</taxon>
        <taxon>Lasiosphaeriaceae</taxon>
        <taxon>Lasiosphaeris</taxon>
    </lineage>
</organism>
<dbReference type="AlphaFoldDB" id="A0AA39ZVU7"/>
<dbReference type="Pfam" id="PF01231">
    <property type="entry name" value="IDO"/>
    <property type="match status" value="1"/>
</dbReference>
<keyword evidence="6" id="KW-1185">Reference proteome</keyword>
<comment type="similarity">
    <text evidence="1">Belongs to the indoleamine 2,3-dioxygenase family.</text>
</comment>
<dbReference type="InterPro" id="IPR037217">
    <property type="entry name" value="Trp/Indoleamine_2_3_dOase-like"/>
</dbReference>
<dbReference type="GO" id="GO:0046872">
    <property type="term" value="F:metal ion binding"/>
    <property type="evidence" value="ECO:0007669"/>
    <property type="project" value="UniProtKB-KW"/>
</dbReference>
<gene>
    <name evidence="5" type="ORF">B0H67DRAFT_557301</name>
</gene>
<evidence type="ECO:0000256" key="1">
    <source>
        <dbReference type="ARBA" id="ARBA00007119"/>
    </source>
</evidence>
<keyword evidence="4" id="KW-0349">Heme</keyword>